<keyword evidence="5" id="KW-1185">Reference proteome</keyword>
<evidence type="ECO:0000256" key="2">
    <source>
        <dbReference type="ARBA" id="ARBA00022679"/>
    </source>
</evidence>
<protein>
    <submittedName>
        <fullName evidence="4">Predicted O-methyltransferase YrrM</fullName>
    </submittedName>
</protein>
<gene>
    <name evidence="4" type="ORF">SAMN06264855_101143</name>
</gene>
<keyword evidence="1 4" id="KW-0489">Methyltransferase</keyword>
<dbReference type="EMBL" id="FZNQ01000001">
    <property type="protein sequence ID" value="SNR23583.1"/>
    <property type="molecule type" value="Genomic_DNA"/>
</dbReference>
<dbReference type="GO" id="GO:0032259">
    <property type="term" value="P:methylation"/>
    <property type="evidence" value="ECO:0007669"/>
    <property type="project" value="UniProtKB-KW"/>
</dbReference>
<proteinExistence type="predicted"/>
<dbReference type="GO" id="GO:0008171">
    <property type="term" value="F:O-methyltransferase activity"/>
    <property type="evidence" value="ECO:0007669"/>
    <property type="project" value="InterPro"/>
</dbReference>
<dbReference type="CDD" id="cd02440">
    <property type="entry name" value="AdoMet_MTases"/>
    <property type="match status" value="1"/>
</dbReference>
<accession>A0A238UPY3</accession>
<dbReference type="AlphaFoldDB" id="A0A238UPY3"/>
<sequence>MNVLPDHTARFLAATAPDHTPVQAEMADLAEEWDFPIIGAEAGAVLRLLARLTDAERVFEFGSGFGYSATWFLRGGAESVVCTEFDEEEAERGVTFATEYGYDDAVTFEIGDAMGTIERYDGPFDIALIDHQKSRYVDAFEAVRPKLRSGGVVIADNIASGPIDFDALVRHVTDGDPLPSVDDDAQTHGIGSYVDHVTDDPAVETAILPVGSGIAVSTVRG</sequence>
<dbReference type="InterPro" id="IPR002935">
    <property type="entry name" value="SAM_O-MeTrfase"/>
</dbReference>
<dbReference type="Proteomes" id="UP000198397">
    <property type="component" value="Unassembled WGS sequence"/>
</dbReference>
<evidence type="ECO:0000313" key="4">
    <source>
        <dbReference type="EMBL" id="SNR23583.1"/>
    </source>
</evidence>
<keyword evidence="2 4" id="KW-0808">Transferase</keyword>
<dbReference type="RefSeq" id="WP_089383129.1">
    <property type="nucleotide sequence ID" value="NZ_FZNQ01000001.1"/>
</dbReference>
<dbReference type="PANTHER" id="PTHR43167">
    <property type="entry name" value="PUTATIVE (AFU_ORTHOLOGUE AFUA_6G01830)-RELATED"/>
    <property type="match status" value="1"/>
</dbReference>
<dbReference type="OrthoDB" id="21414at2157"/>
<evidence type="ECO:0000256" key="3">
    <source>
        <dbReference type="ARBA" id="ARBA00022691"/>
    </source>
</evidence>
<reference evidence="4 5" key="1">
    <citation type="submission" date="2017-06" db="EMBL/GenBank/DDBJ databases">
        <authorList>
            <person name="Kim H.J."/>
            <person name="Triplett B.A."/>
        </authorList>
    </citation>
    <scope>NUCLEOTIDE SEQUENCE [LARGE SCALE GENOMIC DNA]</scope>
    <source>
        <strain evidence="4 5">DSM 8800</strain>
    </source>
</reference>
<dbReference type="PANTHER" id="PTHR43167:SF1">
    <property type="entry name" value="PUTATIVE (AFU_ORTHOLOGUE AFUA_6G01830)-RELATED"/>
    <property type="match status" value="1"/>
</dbReference>
<organism evidence="4 5">
    <name type="scientific">Halorubrum vacuolatum</name>
    <name type="common">Natronobacterium vacuolatum</name>
    <dbReference type="NCBI Taxonomy" id="63740"/>
    <lineage>
        <taxon>Archaea</taxon>
        <taxon>Methanobacteriati</taxon>
        <taxon>Methanobacteriota</taxon>
        <taxon>Stenosarchaea group</taxon>
        <taxon>Halobacteria</taxon>
        <taxon>Halobacteriales</taxon>
        <taxon>Haloferacaceae</taxon>
        <taxon>Halorubrum</taxon>
    </lineage>
</organism>
<dbReference type="SUPFAM" id="SSF53335">
    <property type="entry name" value="S-adenosyl-L-methionine-dependent methyltransferases"/>
    <property type="match status" value="1"/>
</dbReference>
<dbReference type="InterPro" id="IPR029063">
    <property type="entry name" value="SAM-dependent_MTases_sf"/>
</dbReference>
<evidence type="ECO:0000256" key="1">
    <source>
        <dbReference type="ARBA" id="ARBA00022603"/>
    </source>
</evidence>
<dbReference type="Gene3D" id="3.40.50.150">
    <property type="entry name" value="Vaccinia Virus protein VP39"/>
    <property type="match status" value="1"/>
</dbReference>
<evidence type="ECO:0000313" key="5">
    <source>
        <dbReference type="Proteomes" id="UP000198397"/>
    </source>
</evidence>
<name>A0A238UPY3_HALVU</name>
<dbReference type="Pfam" id="PF01596">
    <property type="entry name" value="Methyltransf_3"/>
    <property type="match status" value="1"/>
</dbReference>
<dbReference type="PROSITE" id="PS51682">
    <property type="entry name" value="SAM_OMT_I"/>
    <property type="match status" value="1"/>
</dbReference>
<keyword evidence="3" id="KW-0949">S-adenosyl-L-methionine</keyword>